<dbReference type="AlphaFoldDB" id="A0A2G8SYS4"/>
<dbReference type="InterPro" id="IPR014177">
    <property type="entry name" value="Formate_DH_TAT-contain"/>
</dbReference>
<dbReference type="EMBL" id="PDOB01000026">
    <property type="protein sequence ID" value="PIL38955.1"/>
    <property type="molecule type" value="Genomic_DNA"/>
</dbReference>
<sequence>ALGALAAAAGQAAAPPVAAPVAVEPAAYVGYHETEHIRQYYRSARYW</sequence>
<feature type="non-terminal residue" evidence="1">
    <location>
        <position position="1"/>
    </location>
</feature>
<keyword evidence="2" id="KW-1185">Reference proteome</keyword>
<evidence type="ECO:0000313" key="2">
    <source>
        <dbReference type="Proteomes" id="UP000228593"/>
    </source>
</evidence>
<protein>
    <submittedName>
        <fullName evidence="1">Formate dehydrogenase</fullName>
    </submittedName>
</protein>
<dbReference type="Proteomes" id="UP000228593">
    <property type="component" value="Unassembled WGS sequence"/>
</dbReference>
<name>A0A2G8SYS4_9BURK</name>
<dbReference type="PIRSF" id="PIRSF036704">
    <property type="entry name" value="UCP036704"/>
    <property type="match status" value="1"/>
</dbReference>
<gene>
    <name evidence="1" type="ORF">CR103_15545</name>
</gene>
<reference evidence="1 2" key="1">
    <citation type="submission" date="2017-10" db="EMBL/GenBank/DDBJ databases">
        <title>Massilia psychrophilum sp. nov., a novel purple-pigmented bacterium isolated from Tianshan glacier, Xinjiang Municipality, China.</title>
        <authorList>
            <person name="Wang H."/>
        </authorList>
    </citation>
    <scope>NUCLEOTIDE SEQUENCE [LARGE SCALE GENOMIC DNA]</scope>
    <source>
        <strain evidence="1 2">JCM 30813</strain>
    </source>
</reference>
<evidence type="ECO:0000313" key="1">
    <source>
        <dbReference type="EMBL" id="PIL38955.1"/>
    </source>
</evidence>
<accession>A0A2G8SYS4</accession>
<organism evidence="1 2">
    <name type="scientific">Massilia psychrophila</name>
    <dbReference type="NCBI Taxonomy" id="1603353"/>
    <lineage>
        <taxon>Bacteria</taxon>
        <taxon>Pseudomonadati</taxon>
        <taxon>Pseudomonadota</taxon>
        <taxon>Betaproteobacteria</taxon>
        <taxon>Burkholderiales</taxon>
        <taxon>Oxalobacteraceae</taxon>
        <taxon>Telluria group</taxon>
        <taxon>Massilia</taxon>
    </lineage>
</organism>
<comment type="caution">
    <text evidence="1">The sequence shown here is derived from an EMBL/GenBank/DDBJ whole genome shotgun (WGS) entry which is preliminary data.</text>
</comment>
<proteinExistence type="predicted"/>